<reference evidence="1 2" key="1">
    <citation type="submission" date="2020-09" db="EMBL/GenBank/DDBJ databases">
        <title>De no assembly of potato wild relative species, Solanum commersonii.</title>
        <authorList>
            <person name="Cho K."/>
        </authorList>
    </citation>
    <scope>NUCLEOTIDE SEQUENCE [LARGE SCALE GENOMIC DNA]</scope>
    <source>
        <strain evidence="1">LZ3.2</strain>
        <tissue evidence="1">Leaf</tissue>
    </source>
</reference>
<evidence type="ECO:0000313" key="2">
    <source>
        <dbReference type="Proteomes" id="UP000824120"/>
    </source>
</evidence>
<keyword evidence="2" id="KW-1185">Reference proteome</keyword>
<evidence type="ECO:0000313" key="1">
    <source>
        <dbReference type="EMBL" id="KAG5613361.1"/>
    </source>
</evidence>
<comment type="caution">
    <text evidence="1">The sequence shown here is derived from an EMBL/GenBank/DDBJ whole genome shotgun (WGS) entry which is preliminary data.</text>
</comment>
<gene>
    <name evidence="1" type="ORF">H5410_024642</name>
</gene>
<proteinExistence type="predicted"/>
<organism evidence="1 2">
    <name type="scientific">Solanum commersonii</name>
    <name type="common">Commerson's wild potato</name>
    <name type="synonym">Commerson's nightshade</name>
    <dbReference type="NCBI Taxonomy" id="4109"/>
    <lineage>
        <taxon>Eukaryota</taxon>
        <taxon>Viridiplantae</taxon>
        <taxon>Streptophyta</taxon>
        <taxon>Embryophyta</taxon>
        <taxon>Tracheophyta</taxon>
        <taxon>Spermatophyta</taxon>
        <taxon>Magnoliopsida</taxon>
        <taxon>eudicotyledons</taxon>
        <taxon>Gunneridae</taxon>
        <taxon>Pentapetalae</taxon>
        <taxon>asterids</taxon>
        <taxon>lamiids</taxon>
        <taxon>Solanales</taxon>
        <taxon>Solanaceae</taxon>
        <taxon>Solanoideae</taxon>
        <taxon>Solaneae</taxon>
        <taxon>Solanum</taxon>
    </lineage>
</organism>
<dbReference type="Gene3D" id="2.130.10.10">
    <property type="entry name" value="YVTN repeat-like/Quinoprotein amine dehydrogenase"/>
    <property type="match status" value="1"/>
</dbReference>
<dbReference type="EMBL" id="JACXVP010000004">
    <property type="protein sequence ID" value="KAG5613361.1"/>
    <property type="molecule type" value="Genomic_DNA"/>
</dbReference>
<sequence length="73" mass="8087">MSSVVVLYQVDDSEEVRYVKKYVIPLKNDPDIGIHDLNNLDSGAYLLIPTAMQPFVVLIIGEEIIAYCDTSAA</sequence>
<protein>
    <submittedName>
        <fullName evidence="1">Uncharacterized protein</fullName>
    </submittedName>
</protein>
<dbReference type="InterPro" id="IPR015943">
    <property type="entry name" value="WD40/YVTN_repeat-like_dom_sf"/>
</dbReference>
<name>A0A9J5ZMI1_SOLCO</name>
<dbReference type="AlphaFoldDB" id="A0A9J5ZMI1"/>
<dbReference type="Proteomes" id="UP000824120">
    <property type="component" value="Chromosome 4"/>
</dbReference>
<accession>A0A9J5ZMI1</accession>